<evidence type="ECO:0000313" key="1">
    <source>
        <dbReference type="EMBL" id="PCG72176.1"/>
    </source>
</evidence>
<organism evidence="1">
    <name type="scientific">Heliothis virescens</name>
    <name type="common">Tobacco budworm moth</name>
    <dbReference type="NCBI Taxonomy" id="7102"/>
    <lineage>
        <taxon>Eukaryota</taxon>
        <taxon>Metazoa</taxon>
        <taxon>Ecdysozoa</taxon>
        <taxon>Arthropoda</taxon>
        <taxon>Hexapoda</taxon>
        <taxon>Insecta</taxon>
        <taxon>Pterygota</taxon>
        <taxon>Neoptera</taxon>
        <taxon>Endopterygota</taxon>
        <taxon>Lepidoptera</taxon>
        <taxon>Glossata</taxon>
        <taxon>Ditrysia</taxon>
        <taxon>Noctuoidea</taxon>
        <taxon>Noctuidae</taxon>
        <taxon>Heliothinae</taxon>
        <taxon>Heliothis</taxon>
    </lineage>
</organism>
<dbReference type="EMBL" id="NWSH01001194">
    <property type="protein sequence ID" value="PCG72176.1"/>
    <property type="molecule type" value="Genomic_DNA"/>
</dbReference>
<reference evidence="1" key="1">
    <citation type="submission" date="2017-09" db="EMBL/GenBank/DDBJ databases">
        <title>Contemporary evolution of a Lepidopteran species, Heliothis virescens, in response to modern agricultural practices.</title>
        <authorList>
            <person name="Fritz M.L."/>
            <person name="Deyonke A.M."/>
            <person name="Papanicolaou A."/>
            <person name="Micinski S."/>
            <person name="Westbrook J."/>
            <person name="Gould F."/>
        </authorList>
    </citation>
    <scope>NUCLEOTIDE SEQUENCE [LARGE SCALE GENOMIC DNA]</scope>
    <source>
        <strain evidence="1">HvINT-</strain>
        <tissue evidence="1">Whole body</tissue>
    </source>
</reference>
<name>A0A2A4JK73_HELVI</name>
<comment type="caution">
    <text evidence="1">The sequence shown here is derived from an EMBL/GenBank/DDBJ whole genome shotgun (WGS) entry which is preliminary data.</text>
</comment>
<sequence length="1159" mass="136321">MAPLDLDGATLGKRHQHYNKLVKEGIANPQPLTAISLDNTDVDNLLKIDLACHNKDVDYIIAVFKTGDMLCLSRALARSTWLITDSQYAHIINPDYLNSQLLPQMSVKAFAKLKKHVRHHIQDEVRAEQFYSDEKNAIDALKWLPSCSVSFIENNVEKHIDHLKLRTFKRLCERSNNVFQIISKDLQYYEITKYARVALFLLKADVNKFLDIMEEKKAIQQLPQLSDKATHLIMKTCPKRIIDKFDQYITSIDIPTFSKYLKPDEVKPFIYKQATQDMKCYPFYELRRLFKYDVLKHFIHRLPKSDQFDFVKKIFIDKEYEKYDDGTTENINIDSEPYKMKMLCKVVDTPSFVWYRFATFERAFEDITTTISRDLDNENKSAMLTVLTSCADNNLQHIQTLLQYFLDKHKKEESNFTLKFTTKLLKNINITQYDEKTWNLVNELFKTLKVYDETSSSCKKSDLIVESIIVYHLLHDQNIPQVIKDNFSFGTLISYGRKLNNEQRDKIFTFVYEALINKFKPITKEEDLSDSIQNLLCILELLHDWEKQLTDYPLVINKIKECVQIKEDNSWKNSLVPLYNFKKSWRKYMFEDSITMNPCEDVCLNALKHDPQLLERHHKEINTLRSNDAVSLRRLLAKLRVYWPHSLAQQWIDAYLLNLNKTEGHKATIRGICSTLPQKPLVEFIEKYKPAGPKIDWSAVDDRVLSIQRFIAKNMHIARPKPGPDTILLYAKGDYLQFALPSLLAIYNNLNVTQSQEHIPKILDAPVSIQKHGIRLAFRKLDHEAIKKIFFDCWKRSKNPSIRVLIFQFTFELLCKEEDPTISASLWELIELFIENLTFEEDKKIYNLLSKVRDVPENIRPKFLVKSYNFMKSLIDKVKEEDRNHYNSLSADMAEESRDIMEGMCPQFVLSIIDEFLDKDFFGNDCGRVGGMISVISAYLLCTDNEDIQTEKYEKVFVPLMRRALTMPHIVRDNFQRVLTQLTRDLKDYVVKKNKIIPVKMFSNIQDEIEKSLRVTENYLMLTRWKLTVALTKLMEKTNSNEWYDNVNEVEPEFGKICLDYLKQDVDTHFPCIYKLFSNALSTLFDNLDANDSFKIKIYESILADKDFVQGYLTTIDMSGQSYMYDKSTYEDLWTQIFEHPSVEVKMHYYNRRKDLRDY</sequence>
<dbReference type="AlphaFoldDB" id="A0A2A4JK73"/>
<accession>A0A2A4JK73</accession>
<gene>
    <name evidence="1" type="ORF">B5V51_1091</name>
</gene>
<protein>
    <submittedName>
        <fullName evidence="1">Uncharacterized protein</fullName>
    </submittedName>
</protein>
<proteinExistence type="predicted"/>